<reference evidence="7" key="2">
    <citation type="submission" date="2022-01" db="EMBL/GenBank/DDBJ databases">
        <authorList>
            <person name="Yamashiro T."/>
            <person name="Shiraishi A."/>
            <person name="Satake H."/>
            <person name="Nakayama K."/>
        </authorList>
    </citation>
    <scope>NUCLEOTIDE SEQUENCE</scope>
</reference>
<organism evidence="7 8">
    <name type="scientific">Tanacetum coccineum</name>
    <dbReference type="NCBI Taxonomy" id="301880"/>
    <lineage>
        <taxon>Eukaryota</taxon>
        <taxon>Viridiplantae</taxon>
        <taxon>Streptophyta</taxon>
        <taxon>Embryophyta</taxon>
        <taxon>Tracheophyta</taxon>
        <taxon>Spermatophyta</taxon>
        <taxon>Magnoliopsida</taxon>
        <taxon>eudicotyledons</taxon>
        <taxon>Gunneridae</taxon>
        <taxon>Pentapetalae</taxon>
        <taxon>asterids</taxon>
        <taxon>campanulids</taxon>
        <taxon>Asterales</taxon>
        <taxon>Asteraceae</taxon>
        <taxon>Asteroideae</taxon>
        <taxon>Anthemideae</taxon>
        <taxon>Anthemidinae</taxon>
        <taxon>Tanacetum</taxon>
    </lineage>
</organism>
<accession>A0ABQ5EID9</accession>
<keyword evidence="2" id="KW-0812">Transmembrane</keyword>
<reference evidence="7" key="1">
    <citation type="journal article" date="2022" name="Int. J. Mol. Sci.">
        <title>Draft Genome of Tanacetum Coccineum: Genomic Comparison of Closely Related Tanacetum-Family Plants.</title>
        <authorList>
            <person name="Yamashiro T."/>
            <person name="Shiraishi A."/>
            <person name="Nakayama K."/>
            <person name="Satake H."/>
        </authorList>
    </citation>
    <scope>NUCLEOTIDE SEQUENCE</scope>
</reference>
<sequence>MPLDMIHIFTGCLDLALADACWNREAVAIGRTFASMKDYQVNGNKEMVALRTMNIERTLEDVSGWKLKWDTLPRQKAAYLSYSLCNAYRTFFYQLIYLESRR</sequence>
<keyword evidence="3" id="KW-1133">Transmembrane helix</keyword>
<dbReference type="Pfam" id="PF00916">
    <property type="entry name" value="Sulfate_transp"/>
    <property type="match status" value="1"/>
</dbReference>
<keyword evidence="5" id="KW-0732">Signal</keyword>
<evidence type="ECO:0000313" key="7">
    <source>
        <dbReference type="EMBL" id="GJT50666.1"/>
    </source>
</evidence>
<dbReference type="Proteomes" id="UP001151760">
    <property type="component" value="Unassembled WGS sequence"/>
</dbReference>
<keyword evidence="4" id="KW-0472">Membrane</keyword>
<dbReference type="EMBL" id="BQNB010016341">
    <property type="protein sequence ID" value="GJT50666.1"/>
    <property type="molecule type" value="Genomic_DNA"/>
</dbReference>
<evidence type="ECO:0000256" key="5">
    <source>
        <dbReference type="SAM" id="SignalP"/>
    </source>
</evidence>
<comment type="subcellular location">
    <subcellularLocation>
        <location evidence="1">Membrane</location>
        <topology evidence="1">Multi-pass membrane protein</topology>
    </subcellularLocation>
</comment>
<keyword evidence="8" id="KW-1185">Reference proteome</keyword>
<dbReference type="InterPro" id="IPR011547">
    <property type="entry name" value="SLC26A/SulP_dom"/>
</dbReference>
<evidence type="ECO:0000256" key="3">
    <source>
        <dbReference type="ARBA" id="ARBA00022989"/>
    </source>
</evidence>
<comment type="caution">
    <text evidence="7">The sequence shown here is derived from an EMBL/GenBank/DDBJ whole genome shotgun (WGS) entry which is preliminary data.</text>
</comment>
<proteinExistence type="predicted"/>
<evidence type="ECO:0000256" key="2">
    <source>
        <dbReference type="ARBA" id="ARBA00022692"/>
    </source>
</evidence>
<evidence type="ECO:0000256" key="1">
    <source>
        <dbReference type="ARBA" id="ARBA00004141"/>
    </source>
</evidence>
<name>A0ABQ5EID9_9ASTR</name>
<evidence type="ECO:0000256" key="4">
    <source>
        <dbReference type="ARBA" id="ARBA00023136"/>
    </source>
</evidence>
<protein>
    <submittedName>
        <fullName evidence="7">Sulfate transporter 1.3</fullName>
    </submittedName>
</protein>
<feature type="chain" id="PRO_5046147851" evidence="5">
    <location>
        <begin position="19"/>
        <end position="102"/>
    </location>
</feature>
<gene>
    <name evidence="7" type="ORF">Tco_0976823</name>
</gene>
<evidence type="ECO:0000313" key="8">
    <source>
        <dbReference type="Proteomes" id="UP001151760"/>
    </source>
</evidence>
<evidence type="ECO:0000259" key="6">
    <source>
        <dbReference type="Pfam" id="PF00916"/>
    </source>
</evidence>
<feature type="domain" description="SLC26A/SulP transporter" evidence="6">
    <location>
        <begin position="25"/>
        <end position="56"/>
    </location>
</feature>
<feature type="signal peptide" evidence="5">
    <location>
        <begin position="1"/>
        <end position="18"/>
    </location>
</feature>